<reference evidence="1 2" key="1">
    <citation type="journal article" date="2023" name="Int. J. Syst. Evol. Microbiol.">
        <title>Lactiplantibacillus brownii sp. nov., a novel psychrotolerant species isolated from sauerkraut.</title>
        <authorList>
            <person name="Heng Y.C."/>
            <person name="Silvaraju S."/>
            <person name="Lee J.K.Y."/>
            <person name="Kittelmann S."/>
        </authorList>
    </citation>
    <scope>NUCLEOTIDE SEQUENCE [LARGE SCALE GENOMIC DNA]</scope>
    <source>
        <strain evidence="1 2">WILCCON 0030</strain>
    </source>
</reference>
<dbReference type="EMBL" id="JAVCWF010000001">
    <property type="protein sequence ID" value="MDQ7937097.1"/>
    <property type="molecule type" value="Genomic_DNA"/>
</dbReference>
<evidence type="ECO:0000313" key="2">
    <source>
        <dbReference type="Proteomes" id="UP001227831"/>
    </source>
</evidence>
<gene>
    <name evidence="1" type="ORF">RA086_05580</name>
</gene>
<keyword evidence="2" id="KW-1185">Reference proteome</keyword>
<dbReference type="RefSeq" id="WP_308702872.1">
    <property type="nucleotide sequence ID" value="NZ_AP027463.1"/>
</dbReference>
<organism evidence="1 2">
    <name type="scientific">Lactiplantibacillus brownii</name>
    <dbReference type="NCBI Taxonomy" id="3069269"/>
    <lineage>
        <taxon>Bacteria</taxon>
        <taxon>Bacillati</taxon>
        <taxon>Bacillota</taxon>
        <taxon>Bacilli</taxon>
        <taxon>Lactobacillales</taxon>
        <taxon>Lactobacillaceae</taxon>
        <taxon>Lactiplantibacillus</taxon>
    </lineage>
</organism>
<dbReference type="InterPro" id="IPR036361">
    <property type="entry name" value="SAP_dom_sf"/>
</dbReference>
<name>A0ABU1A814_9LACO</name>
<proteinExistence type="predicted"/>
<accession>A0ABU1A814</accession>
<evidence type="ECO:0000313" key="1">
    <source>
        <dbReference type="EMBL" id="MDQ7937097.1"/>
    </source>
</evidence>
<protein>
    <submittedName>
        <fullName evidence="1">Capsid protein</fullName>
    </submittedName>
</protein>
<sequence>MATVNYADAYQQAIQQAFYDGHLFSAPLWNSPSNGAIKFDGAKHIKVPRLTIDEGRRDRSRRMITQPSANYSNDWDSYELKNERYWSTLVDPSDVDESNMVISIANITKQFNLDEKMPEMDREMFSKLYQQKVAAADGGLHTDTLDEKNILTAFDDMMVNFDEARIPQQNRVLYITPKNNAKLKRAEALNRELNLKDPNNIQRTVYSLDDVAISVVPSDLMQTAFDFTVGSKAVDDAKQIEMFLIYNGVQIAPQKYSFVGFDAPTAGNSGNYLYYEQSYDDVLLLKTKTAGIEFVTSDKTVSKLAKPTDTNTVDEIKAYLDQEGITYEAGAVKADLLALVK</sequence>
<dbReference type="Gene3D" id="1.10.720.30">
    <property type="entry name" value="SAP domain"/>
    <property type="match status" value="1"/>
</dbReference>
<dbReference type="Proteomes" id="UP001227831">
    <property type="component" value="Unassembled WGS sequence"/>
</dbReference>
<comment type="caution">
    <text evidence="1">The sequence shown here is derived from an EMBL/GenBank/DDBJ whole genome shotgun (WGS) entry which is preliminary data.</text>
</comment>